<keyword evidence="2" id="KW-0472">Membrane</keyword>
<keyword evidence="4" id="KW-1185">Reference proteome</keyword>
<keyword evidence="2" id="KW-1133">Transmembrane helix</keyword>
<proteinExistence type="predicted"/>
<evidence type="ECO:0000313" key="4">
    <source>
        <dbReference type="Proteomes" id="UP001600888"/>
    </source>
</evidence>
<organism evidence="3 4">
    <name type="scientific">Diaporthe vaccinii</name>
    <dbReference type="NCBI Taxonomy" id="105482"/>
    <lineage>
        <taxon>Eukaryota</taxon>
        <taxon>Fungi</taxon>
        <taxon>Dikarya</taxon>
        <taxon>Ascomycota</taxon>
        <taxon>Pezizomycotina</taxon>
        <taxon>Sordariomycetes</taxon>
        <taxon>Sordariomycetidae</taxon>
        <taxon>Diaporthales</taxon>
        <taxon>Diaporthaceae</taxon>
        <taxon>Diaporthe</taxon>
        <taxon>Diaporthe eres species complex</taxon>
    </lineage>
</organism>
<feature type="transmembrane region" description="Helical" evidence="2">
    <location>
        <begin position="257"/>
        <end position="280"/>
    </location>
</feature>
<keyword evidence="2" id="KW-0812">Transmembrane</keyword>
<gene>
    <name evidence="3" type="ORF">FJTKL_08509</name>
</gene>
<keyword evidence="1" id="KW-0175">Coiled coil</keyword>
<comment type="caution">
    <text evidence="3">The sequence shown here is derived from an EMBL/GenBank/DDBJ whole genome shotgun (WGS) entry which is preliminary data.</text>
</comment>
<feature type="transmembrane region" description="Helical" evidence="2">
    <location>
        <begin position="292"/>
        <end position="314"/>
    </location>
</feature>
<protein>
    <recommendedName>
        <fullName evidence="5">Magnesium transporter</fullName>
    </recommendedName>
</protein>
<sequence>MNKKPLRRTGDLQFLKLAPFRTDASGSDDCIYEAQISVLLTGVDHWSSTAFAFIDTYYKGAENNESVEHYIDQVQYGPRLDPLTEGQYDAEPPVWRPREYFLRLLESRVKQVKREWHNTVFRILQRIEPHTHDDLLSEPENRQGLAGDVLNKDTQIFFDKTIRLLQQMSYQLSLTVDAWMRFMNVELAYFTNLENLPGKKRTPVMLISEINKEMEDLLVLRKNLDHQRDLLHGLSQKLEKGLQLDNNAIEALQQKNAVLITALTISASFLGLISTTASIFSIEDGPAPDSVAGVVVALLSGLLLIFAFVLRWPWFAKLFELLERSAPYWISLGRWARNNLRQLNKTMPATRVPPPGVRMGQLQNSNSTAV</sequence>
<feature type="coiled-coil region" evidence="1">
    <location>
        <begin position="207"/>
        <end position="255"/>
    </location>
</feature>
<evidence type="ECO:0000256" key="2">
    <source>
        <dbReference type="SAM" id="Phobius"/>
    </source>
</evidence>
<evidence type="ECO:0000313" key="3">
    <source>
        <dbReference type="EMBL" id="KAL2284958.1"/>
    </source>
</evidence>
<dbReference type="Proteomes" id="UP001600888">
    <property type="component" value="Unassembled WGS sequence"/>
</dbReference>
<dbReference type="EMBL" id="JBAWTH010000033">
    <property type="protein sequence ID" value="KAL2284958.1"/>
    <property type="molecule type" value="Genomic_DNA"/>
</dbReference>
<reference evidence="3 4" key="1">
    <citation type="submission" date="2024-03" db="EMBL/GenBank/DDBJ databases">
        <title>A high-quality draft genome sequence of Diaporthe vaccinii, a causative agent of upright dieback and viscid rot disease in cranberry plants.</title>
        <authorList>
            <person name="Sarrasin M."/>
            <person name="Lang B.F."/>
            <person name="Burger G."/>
        </authorList>
    </citation>
    <scope>NUCLEOTIDE SEQUENCE [LARGE SCALE GENOMIC DNA]</scope>
    <source>
        <strain evidence="3 4">IS7</strain>
    </source>
</reference>
<accession>A0ABR4ERA3</accession>
<evidence type="ECO:0008006" key="5">
    <source>
        <dbReference type="Google" id="ProtNLM"/>
    </source>
</evidence>
<evidence type="ECO:0000256" key="1">
    <source>
        <dbReference type="SAM" id="Coils"/>
    </source>
</evidence>
<name>A0ABR4ERA3_9PEZI</name>